<sequence>MKRILFYLLLITGVIVCSCTSKSEQSIRNRHRDTPKDPSHNNSNKNDFYFVNKVVDGDTFWVNSQKGGGFKIRLIGVDAPESRNVFKKKKHPYGHTSKKFLIELIQNNYVRLEFDVDSLDQYGRTLAYAYLENGEMVNEILVKTGNGQILTIAPNVKYETLFLSAQRYARKNSLGLWAINISE</sequence>
<evidence type="ECO:0000313" key="6">
    <source>
        <dbReference type="Proteomes" id="UP000679691"/>
    </source>
</evidence>
<dbReference type="Pfam" id="PF00565">
    <property type="entry name" value="SNase"/>
    <property type="match status" value="1"/>
</dbReference>
<accession>A0A8T4HBY5</accession>
<dbReference type="Proteomes" id="UP000679691">
    <property type="component" value="Unassembled WGS sequence"/>
</dbReference>
<dbReference type="SMART" id="SM00318">
    <property type="entry name" value="SNc"/>
    <property type="match status" value="1"/>
</dbReference>
<evidence type="ECO:0000256" key="2">
    <source>
        <dbReference type="ARBA" id="ARBA00022759"/>
    </source>
</evidence>
<keyword evidence="6" id="KW-1185">Reference proteome</keyword>
<reference evidence="5" key="1">
    <citation type="submission" date="2021-03" db="EMBL/GenBank/DDBJ databases">
        <authorList>
            <person name="Lu T."/>
            <person name="Wang Q."/>
            <person name="Han X."/>
        </authorList>
    </citation>
    <scope>NUCLEOTIDE SEQUENCE</scope>
    <source>
        <strain evidence="5">WQ 2009</strain>
    </source>
</reference>
<feature type="domain" description="TNase-like" evidence="4">
    <location>
        <begin position="45"/>
        <end position="179"/>
    </location>
</feature>
<proteinExistence type="predicted"/>
<dbReference type="Gene3D" id="2.40.50.90">
    <property type="match status" value="1"/>
</dbReference>
<dbReference type="GO" id="GO:0004519">
    <property type="term" value="F:endonuclease activity"/>
    <property type="evidence" value="ECO:0007669"/>
    <property type="project" value="UniProtKB-KW"/>
</dbReference>
<gene>
    <name evidence="5" type="ORF">J5U18_04600</name>
</gene>
<name>A0A8T4HBY5_9SPHI</name>
<dbReference type="AlphaFoldDB" id="A0A8T4HBY5"/>
<evidence type="ECO:0000313" key="5">
    <source>
        <dbReference type="EMBL" id="MBP3942848.1"/>
    </source>
</evidence>
<evidence type="ECO:0000256" key="3">
    <source>
        <dbReference type="ARBA" id="ARBA00022801"/>
    </source>
</evidence>
<keyword evidence="1" id="KW-0540">Nuclease</keyword>
<dbReference type="PROSITE" id="PS51257">
    <property type="entry name" value="PROKAR_LIPOPROTEIN"/>
    <property type="match status" value="1"/>
</dbReference>
<dbReference type="InterPro" id="IPR016071">
    <property type="entry name" value="Staphylococal_nuclease_OB-fold"/>
</dbReference>
<dbReference type="PANTHER" id="PTHR12302">
    <property type="entry name" value="EBNA2 BINDING PROTEIN P100"/>
    <property type="match status" value="1"/>
</dbReference>
<evidence type="ECO:0000259" key="4">
    <source>
        <dbReference type="PROSITE" id="PS50830"/>
    </source>
</evidence>
<comment type="caution">
    <text evidence="5">The sequence shown here is derived from an EMBL/GenBank/DDBJ whole genome shotgun (WGS) entry which is preliminary data.</text>
</comment>
<dbReference type="PROSITE" id="PS50830">
    <property type="entry name" value="TNASE_3"/>
    <property type="match status" value="1"/>
</dbReference>
<dbReference type="InterPro" id="IPR035437">
    <property type="entry name" value="SNase_OB-fold_sf"/>
</dbReference>
<keyword evidence="3" id="KW-0378">Hydrolase</keyword>
<dbReference type="GO" id="GO:0016787">
    <property type="term" value="F:hydrolase activity"/>
    <property type="evidence" value="ECO:0007669"/>
    <property type="project" value="UniProtKB-KW"/>
</dbReference>
<dbReference type="PANTHER" id="PTHR12302:SF3">
    <property type="entry name" value="SERINE_THREONINE-PROTEIN KINASE 31"/>
    <property type="match status" value="1"/>
</dbReference>
<organism evidence="5 6">
    <name type="scientific">Rhinopithecimicrobium faecis</name>
    <dbReference type="NCBI Taxonomy" id="2820698"/>
    <lineage>
        <taxon>Bacteria</taxon>
        <taxon>Pseudomonadati</taxon>
        <taxon>Bacteroidota</taxon>
        <taxon>Sphingobacteriia</taxon>
        <taxon>Sphingobacteriales</taxon>
        <taxon>Sphingobacteriaceae</taxon>
        <taxon>Rhinopithecimicrobium</taxon>
    </lineage>
</organism>
<dbReference type="RefSeq" id="WP_353546334.1">
    <property type="nucleotide sequence ID" value="NZ_JAGKSB010000004.1"/>
</dbReference>
<dbReference type="SUPFAM" id="SSF50199">
    <property type="entry name" value="Staphylococcal nuclease"/>
    <property type="match status" value="1"/>
</dbReference>
<dbReference type="EMBL" id="JAGKSB010000004">
    <property type="protein sequence ID" value="MBP3942848.1"/>
    <property type="molecule type" value="Genomic_DNA"/>
</dbReference>
<evidence type="ECO:0000256" key="1">
    <source>
        <dbReference type="ARBA" id="ARBA00022722"/>
    </source>
</evidence>
<keyword evidence="2" id="KW-0255">Endonuclease</keyword>
<protein>
    <submittedName>
        <fullName evidence="5">Thermonuclease family protein</fullName>
    </submittedName>
</protein>